<feature type="compositionally biased region" description="Polar residues" evidence="1">
    <location>
        <begin position="63"/>
        <end position="80"/>
    </location>
</feature>
<evidence type="ECO:0000313" key="2">
    <source>
        <dbReference type="EMBL" id="KAK9267887.1"/>
    </source>
</evidence>
<gene>
    <name evidence="2" type="ORF">L1049_010324</name>
</gene>
<protein>
    <submittedName>
        <fullName evidence="2">Uncharacterized protein</fullName>
    </submittedName>
</protein>
<feature type="region of interest" description="Disordered" evidence="1">
    <location>
        <begin position="50"/>
        <end position="96"/>
    </location>
</feature>
<comment type="caution">
    <text evidence="2">The sequence shown here is derived from an EMBL/GenBank/DDBJ whole genome shotgun (WGS) entry which is preliminary data.</text>
</comment>
<keyword evidence="3" id="KW-1185">Reference proteome</keyword>
<dbReference type="EMBL" id="JBBPBK010000016">
    <property type="protein sequence ID" value="KAK9267887.1"/>
    <property type="molecule type" value="Genomic_DNA"/>
</dbReference>
<dbReference type="Pfam" id="PF12609">
    <property type="entry name" value="DUF3774"/>
    <property type="match status" value="1"/>
</dbReference>
<proteinExistence type="predicted"/>
<reference evidence="2 3" key="1">
    <citation type="journal article" date="2024" name="Plant J.">
        <title>Genome sequences and population genomics reveal climatic adaptation and genomic divergence between two closely related sweetgum species.</title>
        <authorList>
            <person name="Xu W.Q."/>
            <person name="Ren C.Q."/>
            <person name="Zhang X.Y."/>
            <person name="Comes H.P."/>
            <person name="Liu X.H."/>
            <person name="Li Y.G."/>
            <person name="Kettle C.J."/>
            <person name="Jalonen R."/>
            <person name="Gaisberger H."/>
            <person name="Ma Y.Z."/>
            <person name="Qiu Y.X."/>
        </authorList>
    </citation>
    <scope>NUCLEOTIDE SEQUENCE [LARGE SCALE GENOMIC DNA]</scope>
    <source>
        <strain evidence="2">Hangzhou</strain>
    </source>
</reference>
<dbReference type="AlphaFoldDB" id="A0AAP0N7D3"/>
<evidence type="ECO:0000313" key="3">
    <source>
        <dbReference type="Proteomes" id="UP001415857"/>
    </source>
</evidence>
<dbReference type="InterPro" id="IPR022251">
    <property type="entry name" value="DUF3774_wound-induced"/>
</dbReference>
<organism evidence="2 3">
    <name type="scientific">Liquidambar formosana</name>
    <name type="common">Formosan gum</name>
    <dbReference type="NCBI Taxonomy" id="63359"/>
    <lineage>
        <taxon>Eukaryota</taxon>
        <taxon>Viridiplantae</taxon>
        <taxon>Streptophyta</taxon>
        <taxon>Embryophyta</taxon>
        <taxon>Tracheophyta</taxon>
        <taxon>Spermatophyta</taxon>
        <taxon>Magnoliopsida</taxon>
        <taxon>eudicotyledons</taxon>
        <taxon>Gunneridae</taxon>
        <taxon>Pentapetalae</taxon>
        <taxon>Saxifragales</taxon>
        <taxon>Altingiaceae</taxon>
        <taxon>Liquidambar</taxon>
    </lineage>
</organism>
<evidence type="ECO:0000256" key="1">
    <source>
        <dbReference type="SAM" id="MobiDB-lite"/>
    </source>
</evidence>
<sequence length="110" mass="12268">MDAVNSRSESYRIREQIQIKDKHAPILLAIHIPWALTASVAVVEVHADNGSKCNSGFHLSKPQRLSSGRNSSQFMSSPSDLESKGDGPSKRKQAEESLQRVMYLNCWIQS</sequence>
<feature type="compositionally biased region" description="Basic and acidic residues" evidence="1">
    <location>
        <begin position="81"/>
        <end position="96"/>
    </location>
</feature>
<accession>A0AAP0N7D3</accession>
<name>A0AAP0N7D3_LIQFO</name>
<dbReference type="Proteomes" id="UP001415857">
    <property type="component" value="Unassembled WGS sequence"/>
</dbReference>